<gene>
    <name evidence="3" type="ORF">M378DRAFT_183081</name>
</gene>
<dbReference type="STRING" id="946122.A0A0C2TWB1"/>
<keyword evidence="4" id="KW-1185">Reference proteome</keyword>
<dbReference type="GO" id="GO:0008081">
    <property type="term" value="F:phosphoric diester hydrolase activity"/>
    <property type="evidence" value="ECO:0007669"/>
    <property type="project" value="InterPro"/>
</dbReference>
<dbReference type="InterPro" id="IPR017946">
    <property type="entry name" value="PLC-like_Pdiesterase_TIM-brl"/>
</dbReference>
<keyword evidence="2" id="KW-0732">Signal</keyword>
<dbReference type="OrthoDB" id="7984201at2759"/>
<reference evidence="3 4" key="1">
    <citation type="submission" date="2014-04" db="EMBL/GenBank/DDBJ databases">
        <title>Evolutionary Origins and Diversification of the Mycorrhizal Mutualists.</title>
        <authorList>
            <consortium name="DOE Joint Genome Institute"/>
            <consortium name="Mycorrhizal Genomics Consortium"/>
            <person name="Kohler A."/>
            <person name="Kuo A."/>
            <person name="Nagy L.G."/>
            <person name="Floudas D."/>
            <person name="Copeland A."/>
            <person name="Barry K.W."/>
            <person name="Cichocki N."/>
            <person name="Veneault-Fourrey C."/>
            <person name="LaButti K."/>
            <person name="Lindquist E.A."/>
            <person name="Lipzen A."/>
            <person name="Lundell T."/>
            <person name="Morin E."/>
            <person name="Murat C."/>
            <person name="Riley R."/>
            <person name="Ohm R."/>
            <person name="Sun H."/>
            <person name="Tunlid A."/>
            <person name="Henrissat B."/>
            <person name="Grigoriev I.V."/>
            <person name="Hibbett D.S."/>
            <person name="Martin F."/>
        </authorList>
    </citation>
    <scope>NUCLEOTIDE SEQUENCE [LARGE SCALE GENOMIC DNA]</scope>
    <source>
        <strain evidence="3 4">Koide BX008</strain>
    </source>
</reference>
<keyword evidence="1" id="KW-1133">Transmembrane helix</keyword>
<protein>
    <recommendedName>
        <fullName evidence="5">PLC-like phosphodiesterase</fullName>
    </recommendedName>
</protein>
<feature type="transmembrane region" description="Helical" evidence="1">
    <location>
        <begin position="349"/>
        <end position="366"/>
    </location>
</feature>
<organism evidence="3 4">
    <name type="scientific">Amanita muscaria (strain Koide BX008)</name>
    <dbReference type="NCBI Taxonomy" id="946122"/>
    <lineage>
        <taxon>Eukaryota</taxon>
        <taxon>Fungi</taxon>
        <taxon>Dikarya</taxon>
        <taxon>Basidiomycota</taxon>
        <taxon>Agaricomycotina</taxon>
        <taxon>Agaricomycetes</taxon>
        <taxon>Agaricomycetidae</taxon>
        <taxon>Agaricales</taxon>
        <taxon>Pluteineae</taxon>
        <taxon>Amanitaceae</taxon>
        <taxon>Amanita</taxon>
    </lineage>
</organism>
<accession>A0A0C2TWB1</accession>
<evidence type="ECO:0000313" key="4">
    <source>
        <dbReference type="Proteomes" id="UP000054549"/>
    </source>
</evidence>
<dbReference type="PANTHER" id="PTHR13593:SF140">
    <property type="entry name" value="PLC-LIKE PHOSPHODIESTERASE"/>
    <property type="match status" value="1"/>
</dbReference>
<dbReference type="PANTHER" id="PTHR13593">
    <property type="match status" value="1"/>
</dbReference>
<keyword evidence="1" id="KW-0812">Transmembrane</keyword>
<dbReference type="InterPro" id="IPR051057">
    <property type="entry name" value="PI-PLC_domain"/>
</dbReference>
<proteinExistence type="predicted"/>
<dbReference type="GO" id="GO:0006629">
    <property type="term" value="P:lipid metabolic process"/>
    <property type="evidence" value="ECO:0007669"/>
    <property type="project" value="InterPro"/>
</dbReference>
<evidence type="ECO:0000313" key="3">
    <source>
        <dbReference type="EMBL" id="KIL71719.1"/>
    </source>
</evidence>
<feature type="signal peptide" evidence="2">
    <location>
        <begin position="1"/>
        <end position="30"/>
    </location>
</feature>
<dbReference type="SUPFAM" id="SSF51695">
    <property type="entry name" value="PLC-like phosphodiesterases"/>
    <property type="match status" value="1"/>
</dbReference>
<dbReference type="EMBL" id="KN818222">
    <property type="protein sequence ID" value="KIL71719.1"/>
    <property type="molecule type" value="Genomic_DNA"/>
</dbReference>
<name>A0A0C2TWB1_AMAMK</name>
<dbReference type="AlphaFoldDB" id="A0A0C2TWB1"/>
<dbReference type="Proteomes" id="UP000054549">
    <property type="component" value="Unassembled WGS sequence"/>
</dbReference>
<evidence type="ECO:0000256" key="2">
    <source>
        <dbReference type="SAM" id="SignalP"/>
    </source>
</evidence>
<dbReference type="Pfam" id="PF26146">
    <property type="entry name" value="PI-PLC_X"/>
    <property type="match status" value="1"/>
</dbReference>
<sequence>MLSLSHFKIAQVASLFALLFLSSIFDLSHATSLSRRATVCNGYAQLCTQGYGNVTYVGAHDSYAVGSTSQLGANQDQSVTQQLEDGIRMLQMQAHVQNGQIYLCHTLCTIYNGGPLQTYLTTVKSWLASNPNEVVTLLIVNSENLPASQYDAVFKAVGLDAVSYVPSTTPVQASSWPTLGSMIDSGKRLVTFLDNGADPTVPYLLDEFTNIWETAFDVTNPTFDCNVNRTKGDTNTQMYLINHFLDTTLLGQFVPNVPQLNVTNAATGAGSLGAQVATCVAQNTRPPNFMLVDYYEFGAGSVFQVAASLNGVAYKPSSPIAIPSATAATGTSNAASPKIGLPVFAGEQVGALLIVMLSILVGAFSAL</sequence>
<dbReference type="Gene3D" id="3.20.20.190">
    <property type="entry name" value="Phosphatidylinositol (PI) phosphodiesterase"/>
    <property type="match status" value="1"/>
</dbReference>
<dbReference type="InParanoid" id="A0A0C2TWB1"/>
<dbReference type="HOGENOM" id="CLU_037358_2_0_1"/>
<keyword evidence="1" id="KW-0472">Membrane</keyword>
<evidence type="ECO:0008006" key="5">
    <source>
        <dbReference type="Google" id="ProtNLM"/>
    </source>
</evidence>
<evidence type="ECO:0000256" key="1">
    <source>
        <dbReference type="SAM" id="Phobius"/>
    </source>
</evidence>
<feature type="chain" id="PRO_5002156097" description="PLC-like phosphodiesterase" evidence="2">
    <location>
        <begin position="31"/>
        <end position="367"/>
    </location>
</feature>